<accession>A0A1G2NGX4</accession>
<gene>
    <name evidence="1" type="ORF">A2928_03765</name>
</gene>
<name>A0A1G2NGX4_9BACT</name>
<dbReference type="EMBL" id="MHRX01000008">
    <property type="protein sequence ID" value="OHA34719.1"/>
    <property type="molecule type" value="Genomic_DNA"/>
</dbReference>
<reference evidence="1 2" key="1">
    <citation type="journal article" date="2016" name="Nat. Commun.">
        <title>Thousands of microbial genomes shed light on interconnected biogeochemical processes in an aquifer system.</title>
        <authorList>
            <person name="Anantharaman K."/>
            <person name="Brown C.T."/>
            <person name="Hug L.A."/>
            <person name="Sharon I."/>
            <person name="Castelle C.J."/>
            <person name="Probst A.J."/>
            <person name="Thomas B.C."/>
            <person name="Singh A."/>
            <person name="Wilkins M.J."/>
            <person name="Karaoz U."/>
            <person name="Brodie E.L."/>
            <person name="Williams K.H."/>
            <person name="Hubbard S.S."/>
            <person name="Banfield J.F."/>
        </authorList>
    </citation>
    <scope>NUCLEOTIDE SEQUENCE [LARGE SCALE GENOMIC DNA]</scope>
</reference>
<proteinExistence type="predicted"/>
<dbReference type="Proteomes" id="UP000176221">
    <property type="component" value="Unassembled WGS sequence"/>
</dbReference>
<evidence type="ECO:0000313" key="1">
    <source>
        <dbReference type="EMBL" id="OHA34719.1"/>
    </source>
</evidence>
<comment type="caution">
    <text evidence="1">The sequence shown here is derived from an EMBL/GenBank/DDBJ whole genome shotgun (WGS) entry which is preliminary data.</text>
</comment>
<evidence type="ECO:0000313" key="2">
    <source>
        <dbReference type="Proteomes" id="UP000176221"/>
    </source>
</evidence>
<organism evidence="1 2">
    <name type="scientific">Candidatus Taylorbacteria bacterium RIFCSPLOWO2_01_FULL_45_15b</name>
    <dbReference type="NCBI Taxonomy" id="1802319"/>
    <lineage>
        <taxon>Bacteria</taxon>
        <taxon>Candidatus Tayloriibacteriota</taxon>
    </lineage>
</organism>
<sequence length="214" mass="24838">MPQTEAKSPFSLILNQKRKFSNPDVMILIEHRKAQFLAIADKITMKTLGSIELAARDRKHRLVLHTIRDDGLVGSVLETQGFYKVCANVQYYPKDANEINGWVSRGWGITRRGFWVKTWLQVDIVEYPHQNIYAYEKAIAVALASSDLSDLLTWLWGDKDFEDNDRFRILMGMWRDIEEETRRYSADAEKRTLELKDLVNTMARDSSVLHEIMG</sequence>
<dbReference type="AlphaFoldDB" id="A0A1G2NGX4"/>
<dbReference type="STRING" id="1802319.A2928_03765"/>
<protein>
    <submittedName>
        <fullName evidence="1">Uncharacterized protein</fullName>
    </submittedName>
</protein>